<proteinExistence type="predicted"/>
<sequence length="38" mass="4417">MQTKRTLVIMSISVRENPQQGKFFLHVRKGGAKNMKQE</sequence>
<name>A0A484SM71_9ZZZZ</name>
<evidence type="ECO:0000313" key="1">
    <source>
        <dbReference type="EMBL" id="VFR62399.1"/>
    </source>
</evidence>
<reference evidence="1" key="1">
    <citation type="submission" date="2019-03" db="EMBL/GenBank/DDBJ databases">
        <authorList>
            <person name="Danneels B."/>
        </authorList>
    </citation>
    <scope>NUCLEOTIDE SEQUENCE</scope>
</reference>
<accession>A0A484SM71</accession>
<dbReference type="AlphaFoldDB" id="A0A484SM71"/>
<protein>
    <submittedName>
        <fullName evidence="1">Uncharacterized protein</fullName>
    </submittedName>
</protein>
<gene>
    <name evidence="1" type="ORF">ISE1_1664</name>
</gene>
<dbReference type="EMBL" id="CAADIM010000002">
    <property type="protein sequence ID" value="VFR62399.1"/>
    <property type="molecule type" value="Genomic_DNA"/>
</dbReference>
<organism evidence="1">
    <name type="scientific">plant metagenome</name>
    <dbReference type="NCBI Taxonomy" id="1297885"/>
    <lineage>
        <taxon>unclassified sequences</taxon>
        <taxon>metagenomes</taxon>
        <taxon>organismal metagenomes</taxon>
    </lineage>
</organism>